<dbReference type="PANTHER" id="PTHR46811">
    <property type="entry name" value="COILED-COIL-HELIX-COILED-COIL-HELIX DOMAIN-CONTAINING PROTEIN 7"/>
    <property type="match status" value="1"/>
</dbReference>
<protein>
    <recommendedName>
        <fullName evidence="5">Coiled-coil-helix-coiled-coil-helix domain-containing protein 7</fullName>
    </recommendedName>
</protein>
<comment type="subcellular location">
    <subcellularLocation>
        <location evidence="1">Mitochondrion intermembrane space</location>
    </subcellularLocation>
</comment>
<dbReference type="GO" id="GO:0005758">
    <property type="term" value="C:mitochondrial intermembrane space"/>
    <property type="evidence" value="ECO:0007669"/>
    <property type="project" value="UniProtKB-SubCell"/>
</dbReference>
<name>A0A4W2GP04_BOBOX</name>
<evidence type="ECO:0000256" key="2">
    <source>
        <dbReference type="ARBA" id="ARBA00023128"/>
    </source>
</evidence>
<evidence type="ECO:0000256" key="5">
    <source>
        <dbReference type="ARBA" id="ARBA00039509"/>
    </source>
</evidence>
<feature type="compositionally biased region" description="Basic residues" evidence="6">
    <location>
        <begin position="12"/>
        <end position="24"/>
    </location>
</feature>
<evidence type="ECO:0000256" key="1">
    <source>
        <dbReference type="ARBA" id="ARBA00004569"/>
    </source>
</evidence>
<gene>
    <name evidence="7" type="primary">CHCHD7</name>
</gene>
<sequence length="192" mass="20649">EAGRGAGGAAGRGRRRGREHRPAHSSRLGPPPAGWGRGEARPPPPSRAPFGCQSGGGARSLGRRPPRSGGSTLGCALLKAQLREPLTCLELETAWTLAERPPEESDASTRCMAENNYDKESCSSHFLKYKNCRKFWDPWALSLGASTLPTCEDSAPTENSVMIQRRQNGVKPPMPTAAERDEILGGLGKMPY</sequence>
<evidence type="ECO:0000256" key="6">
    <source>
        <dbReference type="SAM" id="MobiDB-lite"/>
    </source>
</evidence>
<keyword evidence="2" id="KW-0496">Mitochondrion</keyword>
<evidence type="ECO:0000313" key="8">
    <source>
        <dbReference type="Proteomes" id="UP000429181"/>
    </source>
</evidence>
<evidence type="ECO:0000256" key="3">
    <source>
        <dbReference type="ARBA" id="ARBA00023157"/>
    </source>
</evidence>
<dbReference type="PANTHER" id="PTHR46811:SF1">
    <property type="entry name" value="COILED-COIL-HELIX-COILED-COIL-HELIX DOMAIN-CONTAINING PROTEIN 7"/>
    <property type="match status" value="1"/>
</dbReference>
<dbReference type="GeneTree" id="ENSGT01030000234975"/>
<dbReference type="InterPro" id="IPR009069">
    <property type="entry name" value="Cys_alpha_HP_mot_SF"/>
</dbReference>
<dbReference type="SUPFAM" id="SSF47072">
    <property type="entry name" value="Cysteine alpha-hairpin motif"/>
    <property type="match status" value="1"/>
</dbReference>
<keyword evidence="3" id="KW-1015">Disulfide bond</keyword>
<reference evidence="7" key="2">
    <citation type="submission" date="2025-08" db="UniProtKB">
        <authorList>
            <consortium name="Ensembl"/>
        </authorList>
    </citation>
    <scope>IDENTIFICATION</scope>
</reference>
<accession>A0A4W2GP04</accession>
<dbReference type="Ensembl" id="ENSBIXT00005033010.1">
    <property type="protein sequence ID" value="ENSBIXP00005019916.1"/>
    <property type="gene ID" value="ENSBIXG00005023097.1"/>
</dbReference>
<evidence type="ECO:0000256" key="4">
    <source>
        <dbReference type="ARBA" id="ARBA00038205"/>
    </source>
</evidence>
<reference evidence="7 8" key="1">
    <citation type="submission" date="2018-11" db="EMBL/GenBank/DDBJ databases">
        <title>Haplotype-resolved cattle genomes.</title>
        <authorList>
            <person name="Low W.Y."/>
            <person name="Tearle R."/>
            <person name="Bickhart D.M."/>
            <person name="Rosen B.D."/>
            <person name="Koren S."/>
            <person name="Rhie A."/>
            <person name="Hiendleder S."/>
            <person name="Phillippy A.M."/>
            <person name="Smith T.P.L."/>
            <person name="Williams J.L."/>
        </authorList>
    </citation>
    <scope>NUCLEOTIDE SEQUENCE [LARGE SCALE GENOMIC DNA]</scope>
</reference>
<feature type="region of interest" description="Disordered" evidence="6">
    <location>
        <begin position="1"/>
        <end position="71"/>
    </location>
</feature>
<proteinExistence type="inferred from homology"/>
<dbReference type="InterPro" id="IPR051040">
    <property type="entry name" value="COX23"/>
</dbReference>
<dbReference type="Proteomes" id="UP000429181">
    <property type="component" value="Chromosome 14"/>
</dbReference>
<comment type="similarity">
    <text evidence="4">Belongs to the CHCHD7 family.</text>
</comment>
<dbReference type="AlphaFoldDB" id="A0A4W2GP04"/>
<feature type="region of interest" description="Disordered" evidence="6">
    <location>
        <begin position="166"/>
        <end position="192"/>
    </location>
</feature>
<feature type="compositionally biased region" description="Gly residues" evidence="6">
    <location>
        <begin position="1"/>
        <end position="11"/>
    </location>
</feature>
<evidence type="ECO:0000313" key="7">
    <source>
        <dbReference type="Ensembl" id="ENSBIXP00005019916.1"/>
    </source>
</evidence>
<organism evidence="7 8">
    <name type="scientific">Bos indicus x Bos taurus</name>
    <name type="common">Hybrid cattle</name>
    <dbReference type="NCBI Taxonomy" id="30522"/>
    <lineage>
        <taxon>Eukaryota</taxon>
        <taxon>Metazoa</taxon>
        <taxon>Chordata</taxon>
        <taxon>Craniata</taxon>
        <taxon>Vertebrata</taxon>
        <taxon>Euteleostomi</taxon>
        <taxon>Mammalia</taxon>
        <taxon>Eutheria</taxon>
        <taxon>Laurasiatheria</taxon>
        <taxon>Artiodactyla</taxon>
        <taxon>Ruminantia</taxon>
        <taxon>Pecora</taxon>
        <taxon>Bovidae</taxon>
        <taxon>Bovinae</taxon>
        <taxon>Bos</taxon>
    </lineage>
</organism>
<dbReference type="GO" id="GO:0033108">
    <property type="term" value="P:mitochondrial respiratory chain complex assembly"/>
    <property type="evidence" value="ECO:0007669"/>
    <property type="project" value="TreeGrafter"/>
</dbReference>